<evidence type="ECO:0000259" key="2">
    <source>
        <dbReference type="Pfam" id="PF13406"/>
    </source>
</evidence>
<dbReference type="PANTHER" id="PTHR30163">
    <property type="entry name" value="MEMBRANE-BOUND LYTIC MUREIN TRANSGLYCOSYLASE B"/>
    <property type="match status" value="1"/>
</dbReference>
<dbReference type="eggNOG" id="COG2951">
    <property type="taxonomic scope" value="Bacteria"/>
</dbReference>
<dbReference type="Proteomes" id="UP000008914">
    <property type="component" value="Chromosome"/>
</dbReference>
<dbReference type="InterPro" id="IPR031304">
    <property type="entry name" value="SLT_2"/>
</dbReference>
<evidence type="ECO:0000313" key="4">
    <source>
        <dbReference type="Proteomes" id="UP000008914"/>
    </source>
</evidence>
<accession>E6SEP2</accession>
<dbReference type="PANTHER" id="PTHR30163:SF8">
    <property type="entry name" value="LYTIC MUREIN TRANSGLYCOSYLASE"/>
    <property type="match status" value="1"/>
</dbReference>
<protein>
    <recommendedName>
        <fullName evidence="2">Transglycosylase SLT domain-containing protein</fullName>
    </recommendedName>
</protein>
<feature type="region of interest" description="Disordered" evidence="1">
    <location>
        <begin position="146"/>
        <end position="182"/>
    </location>
</feature>
<dbReference type="KEGG" id="ica:Intca_0081"/>
<feature type="domain" description="Transglycosylase SLT" evidence="2">
    <location>
        <begin position="266"/>
        <end position="312"/>
    </location>
</feature>
<reference evidence="3 4" key="1">
    <citation type="journal article" date="2010" name="Stand. Genomic Sci.">
        <title>Complete genome sequence of Intrasporangium calvum type strain (7 KIP).</title>
        <authorList>
            <person name="Del Rio T.G."/>
            <person name="Chertkov O."/>
            <person name="Yasawong M."/>
            <person name="Lucas S."/>
            <person name="Deshpande S."/>
            <person name="Cheng J.F."/>
            <person name="Detter C."/>
            <person name="Tapia R."/>
            <person name="Han C."/>
            <person name="Goodwin L."/>
            <person name="Pitluck S."/>
            <person name="Liolios K."/>
            <person name="Ivanova N."/>
            <person name="Mavromatis K."/>
            <person name="Pati A."/>
            <person name="Chen A."/>
            <person name="Palaniappan K."/>
            <person name="Land M."/>
            <person name="Hauser L."/>
            <person name="Chang Y.J."/>
            <person name="Jeffries C.D."/>
            <person name="Rohde M."/>
            <person name="Pukall R."/>
            <person name="Sikorski J."/>
            <person name="Goker M."/>
            <person name="Woyke T."/>
            <person name="Bristow J."/>
            <person name="Eisen J.A."/>
            <person name="Markowitz V."/>
            <person name="Hugenholtz P."/>
            <person name="Kyrpides N.C."/>
            <person name="Klenk H.P."/>
            <person name="Lapidus A."/>
        </authorList>
    </citation>
    <scope>NUCLEOTIDE SEQUENCE [LARGE SCALE GENOMIC DNA]</scope>
    <source>
        <strain evidence="4">ATCC 23552 / DSM 43043 / JCM 3097 / NBRC 12989 / 7 KIP</strain>
    </source>
</reference>
<dbReference type="HOGENOM" id="CLU_782514_0_0_11"/>
<dbReference type="AlphaFoldDB" id="E6SEP2"/>
<name>E6SEP2_INTC7</name>
<dbReference type="Pfam" id="PF13406">
    <property type="entry name" value="SLT_2"/>
    <property type="match status" value="1"/>
</dbReference>
<organism evidence="3 4">
    <name type="scientific">Intrasporangium calvum (strain ATCC 23552 / DSM 43043 / JCM 3097 / NBRC 12989 / NCIMB 10167 / NRRL B-3866 / 7 KIP)</name>
    <dbReference type="NCBI Taxonomy" id="710696"/>
    <lineage>
        <taxon>Bacteria</taxon>
        <taxon>Bacillati</taxon>
        <taxon>Actinomycetota</taxon>
        <taxon>Actinomycetes</taxon>
        <taxon>Micrococcales</taxon>
        <taxon>Intrasporangiaceae</taxon>
        <taxon>Intrasporangium</taxon>
    </lineage>
</organism>
<evidence type="ECO:0000256" key="1">
    <source>
        <dbReference type="SAM" id="MobiDB-lite"/>
    </source>
</evidence>
<evidence type="ECO:0000313" key="3">
    <source>
        <dbReference type="EMBL" id="ADU46643.1"/>
    </source>
</evidence>
<dbReference type="EMBL" id="CP002343">
    <property type="protein sequence ID" value="ADU46643.1"/>
    <property type="molecule type" value="Genomic_DNA"/>
</dbReference>
<dbReference type="CDD" id="cd13399">
    <property type="entry name" value="Slt35-like"/>
    <property type="match status" value="1"/>
</dbReference>
<dbReference type="SUPFAM" id="SSF53955">
    <property type="entry name" value="Lysozyme-like"/>
    <property type="match status" value="1"/>
</dbReference>
<dbReference type="GO" id="GO:0008933">
    <property type="term" value="F:peptidoglycan lytic transglycosylase activity"/>
    <property type="evidence" value="ECO:0007669"/>
    <property type="project" value="TreeGrafter"/>
</dbReference>
<dbReference type="InterPro" id="IPR023346">
    <property type="entry name" value="Lysozyme-like_dom_sf"/>
</dbReference>
<dbReference type="GO" id="GO:0009253">
    <property type="term" value="P:peptidoglycan catabolic process"/>
    <property type="evidence" value="ECO:0007669"/>
    <property type="project" value="TreeGrafter"/>
</dbReference>
<dbReference type="Gene3D" id="1.10.530.10">
    <property type="match status" value="1"/>
</dbReference>
<dbReference type="InterPro" id="IPR043426">
    <property type="entry name" value="MltB-like"/>
</dbReference>
<keyword evidence="4" id="KW-1185">Reference proteome</keyword>
<sequence length="354" mass="36249">MAQPGREVPWFSGFGPPGRLSPGNRAMAYAAGPEVSAAIPEQSDRPPRIVDEVGVGSSRTKRAAGGAGGVAVLLCSVLTAPALAADTSPVPRPSPGAPVASQGVADPVAPVPPVAPIDPLGSGAGESLLRLYDVVKVTAGYVAATRLEPGGGSSRPGRDSAWQPPADLQTPPVTPGTAAGPGRRMTKYDVLGAAYQKAADALADSCQLPFAVLMAIGEVESGSLRGRTLDVRHNVVPPIIGPALSGSGFAAIRDSDRGRLDGDPVWDRAVGPMQFIPGTWRLWGADGNGDGVADPQNVEDAALSAGRYLCAGGRDLARQADLERAILSYNHSRRYLETVLDLYDSVMGGAVAGP</sequence>
<gene>
    <name evidence="3" type="ordered locus">Intca_0081</name>
</gene>
<dbReference type="STRING" id="710696.Intca_0081"/>
<proteinExistence type="predicted"/>